<sequence length="171" mass="18793">MKGIGWDVMGVIAVGIGAAAIMYALRHALWLAGRRVLPSWLLPAAIGGAMFSYAIWNEYTWFSRITAQLPESVEVLGTGAGGKAFRPWSFIVPVTTRFWAIDRREITTVGDRQEVRILLVERWRPTKTVRMAVDCAGRRQGPVDSKGEVVEWGPMPPSDPLGRALCAKGVA</sequence>
<name>A0ABW4R506_9RHOB</name>
<protein>
    <submittedName>
        <fullName evidence="2">Uncharacterized protein</fullName>
    </submittedName>
</protein>
<keyword evidence="1" id="KW-0472">Membrane</keyword>
<evidence type="ECO:0000313" key="2">
    <source>
        <dbReference type="EMBL" id="MFD1881039.1"/>
    </source>
</evidence>
<feature type="transmembrane region" description="Helical" evidence="1">
    <location>
        <begin position="37"/>
        <end position="56"/>
    </location>
</feature>
<gene>
    <name evidence="2" type="ORF">ACFSCT_04835</name>
</gene>
<accession>A0ABW4R506</accession>
<evidence type="ECO:0000256" key="1">
    <source>
        <dbReference type="SAM" id="Phobius"/>
    </source>
</evidence>
<feature type="transmembrane region" description="Helical" evidence="1">
    <location>
        <begin position="6"/>
        <end position="25"/>
    </location>
</feature>
<proteinExistence type="predicted"/>
<dbReference type="Proteomes" id="UP001597213">
    <property type="component" value="Unassembled WGS sequence"/>
</dbReference>
<dbReference type="RefSeq" id="WP_379140557.1">
    <property type="nucleotide sequence ID" value="NZ_JBHUEN010000013.1"/>
</dbReference>
<reference evidence="3" key="1">
    <citation type="journal article" date="2019" name="Int. J. Syst. Evol. Microbiol.">
        <title>The Global Catalogue of Microorganisms (GCM) 10K type strain sequencing project: providing services to taxonomists for standard genome sequencing and annotation.</title>
        <authorList>
            <consortium name="The Broad Institute Genomics Platform"/>
            <consortium name="The Broad Institute Genome Sequencing Center for Infectious Disease"/>
            <person name="Wu L."/>
            <person name="Ma J."/>
        </authorList>
    </citation>
    <scope>NUCLEOTIDE SEQUENCE [LARGE SCALE GENOMIC DNA]</scope>
    <source>
        <strain evidence="3">CCUG 56029</strain>
    </source>
</reference>
<keyword evidence="3" id="KW-1185">Reference proteome</keyword>
<keyword evidence="1" id="KW-0812">Transmembrane</keyword>
<keyword evidence="1" id="KW-1133">Transmembrane helix</keyword>
<comment type="caution">
    <text evidence="2">The sequence shown here is derived from an EMBL/GenBank/DDBJ whole genome shotgun (WGS) entry which is preliminary data.</text>
</comment>
<dbReference type="EMBL" id="JBHUEN010000013">
    <property type="protein sequence ID" value="MFD1881039.1"/>
    <property type="molecule type" value="Genomic_DNA"/>
</dbReference>
<evidence type="ECO:0000313" key="3">
    <source>
        <dbReference type="Proteomes" id="UP001597213"/>
    </source>
</evidence>
<organism evidence="2 3">
    <name type="scientific">Paracoccus pacificus</name>
    <dbReference type="NCBI Taxonomy" id="1463598"/>
    <lineage>
        <taxon>Bacteria</taxon>
        <taxon>Pseudomonadati</taxon>
        <taxon>Pseudomonadota</taxon>
        <taxon>Alphaproteobacteria</taxon>
        <taxon>Rhodobacterales</taxon>
        <taxon>Paracoccaceae</taxon>
        <taxon>Paracoccus</taxon>
    </lineage>
</organism>